<feature type="transmembrane region" description="Helical" evidence="7">
    <location>
        <begin position="218"/>
        <end position="237"/>
    </location>
</feature>
<proteinExistence type="predicted"/>
<dbReference type="InterPro" id="IPR036259">
    <property type="entry name" value="MFS_trans_sf"/>
</dbReference>
<organism evidence="9 10">
    <name type="scientific">Pradoshia eiseniae</name>
    <dbReference type="NCBI Taxonomy" id="2064768"/>
    <lineage>
        <taxon>Bacteria</taxon>
        <taxon>Bacillati</taxon>
        <taxon>Bacillota</taxon>
        <taxon>Bacilli</taxon>
        <taxon>Bacillales</taxon>
        <taxon>Bacillaceae</taxon>
        <taxon>Pradoshia</taxon>
    </lineage>
</organism>
<comment type="subcellular location">
    <subcellularLocation>
        <location evidence="1">Cell membrane</location>
        <topology evidence="1">Multi-pass membrane protein</topology>
    </subcellularLocation>
</comment>
<protein>
    <submittedName>
        <fullName evidence="9">MFS transporter</fullName>
    </submittedName>
</protein>
<feature type="transmembrane region" description="Helical" evidence="7">
    <location>
        <begin position="280"/>
        <end position="297"/>
    </location>
</feature>
<dbReference type="CDD" id="cd06173">
    <property type="entry name" value="MFS_MefA_like"/>
    <property type="match status" value="1"/>
</dbReference>
<feature type="transmembrane region" description="Helical" evidence="7">
    <location>
        <begin position="167"/>
        <end position="187"/>
    </location>
</feature>
<dbReference type="InterPro" id="IPR020846">
    <property type="entry name" value="MFS_dom"/>
</dbReference>
<dbReference type="GO" id="GO:0005886">
    <property type="term" value="C:plasma membrane"/>
    <property type="evidence" value="ECO:0007669"/>
    <property type="project" value="UniProtKB-SubCell"/>
</dbReference>
<feature type="domain" description="Major facilitator superfamily (MFS) profile" evidence="8">
    <location>
        <begin position="1"/>
        <end position="190"/>
    </location>
</feature>
<gene>
    <name evidence="9" type="ORF">CYL18_14940</name>
</gene>
<dbReference type="Gene3D" id="1.20.1250.20">
    <property type="entry name" value="MFS general substrate transporter like domains"/>
    <property type="match status" value="1"/>
</dbReference>
<keyword evidence="3" id="KW-1003">Cell membrane</keyword>
<name>A0A2S7MX60_9BACI</name>
<evidence type="ECO:0000259" key="8">
    <source>
        <dbReference type="PROSITE" id="PS50850"/>
    </source>
</evidence>
<dbReference type="EMBL" id="PKOZ01000011">
    <property type="protein sequence ID" value="PQD94328.1"/>
    <property type="molecule type" value="Genomic_DNA"/>
</dbReference>
<evidence type="ECO:0000256" key="2">
    <source>
        <dbReference type="ARBA" id="ARBA00022448"/>
    </source>
</evidence>
<dbReference type="Pfam" id="PF07690">
    <property type="entry name" value="MFS_1"/>
    <property type="match status" value="1"/>
</dbReference>
<reference evidence="9 10" key="1">
    <citation type="submission" date="2017-12" db="EMBL/GenBank/DDBJ databases">
        <title>Taxonomic description and draft genome of Pradoshia cofamensis Gen. nov., sp. nov., a thermotolerant bacillale isolated from anterior gut of earthworm Eisenia fetida.</title>
        <authorList>
            <person name="Saha T."/>
            <person name="Chakraborty R."/>
        </authorList>
    </citation>
    <scope>NUCLEOTIDE SEQUENCE [LARGE SCALE GENOMIC DNA]</scope>
    <source>
        <strain evidence="9 10">EAG3</strain>
    </source>
</reference>
<evidence type="ECO:0000256" key="1">
    <source>
        <dbReference type="ARBA" id="ARBA00004651"/>
    </source>
</evidence>
<dbReference type="PROSITE" id="PS50850">
    <property type="entry name" value="MFS"/>
    <property type="match status" value="2"/>
</dbReference>
<keyword evidence="4 7" id="KW-0812">Transmembrane</keyword>
<evidence type="ECO:0000256" key="3">
    <source>
        <dbReference type="ARBA" id="ARBA00022475"/>
    </source>
</evidence>
<keyword evidence="10" id="KW-1185">Reference proteome</keyword>
<feature type="transmembrane region" description="Helical" evidence="7">
    <location>
        <begin position="136"/>
        <end position="161"/>
    </location>
</feature>
<dbReference type="InterPro" id="IPR011701">
    <property type="entry name" value="MFS"/>
</dbReference>
<dbReference type="AlphaFoldDB" id="A0A2S7MX60"/>
<dbReference type="Proteomes" id="UP000239663">
    <property type="component" value="Unassembled WGS sequence"/>
</dbReference>
<sequence length="404" mass="44471">MQNWKRQAVLFLSSQGVSMFGSSIVQYAIMWHLTLTTQSGLIMTFYIICGFLPTFFLSPFAGVWADRYNRKKLIISADGGISIATLILAILFLSGIQHIWLLFIVVTIRAIGAGIQTPAVGAVLPQIVPEEKLMRVNGINGTIQSMIFFGAPLISAALLSITTLEMILFVDVVTALIAIVIMFFLKLKHVRNETASMGYLADFTAGLRYVKSSGYLKWFFIYFSILFFLMAPASFLTPLQVTRVFGGDVWRLTAIELTFSVGMMIGGAIIAAWQGFHNRVHTMVLGAAVFGLCTMLFGLVPNFMIYVVVMAICGIAMPIFNTPTMTMLQETIDPAYIGRVFGLFSMISSSMMPMGMVLFGPLADVIDIKWILIFTGVIMMILSIAMLKTKALVRAGVKNTDPAM</sequence>
<dbReference type="SUPFAM" id="SSF103473">
    <property type="entry name" value="MFS general substrate transporter"/>
    <property type="match status" value="1"/>
</dbReference>
<dbReference type="OrthoDB" id="9775268at2"/>
<feature type="transmembrane region" description="Helical" evidence="7">
    <location>
        <begin position="41"/>
        <end position="61"/>
    </location>
</feature>
<evidence type="ECO:0000256" key="5">
    <source>
        <dbReference type="ARBA" id="ARBA00022989"/>
    </source>
</evidence>
<feature type="transmembrane region" description="Helical" evidence="7">
    <location>
        <begin position="368"/>
        <end position="387"/>
    </location>
</feature>
<keyword evidence="6 7" id="KW-0472">Membrane</keyword>
<feature type="domain" description="Major facilitator superfamily (MFS) profile" evidence="8">
    <location>
        <begin position="210"/>
        <end position="404"/>
    </location>
</feature>
<dbReference type="GO" id="GO:0022857">
    <property type="term" value="F:transmembrane transporter activity"/>
    <property type="evidence" value="ECO:0007669"/>
    <property type="project" value="InterPro"/>
</dbReference>
<evidence type="ECO:0000256" key="6">
    <source>
        <dbReference type="ARBA" id="ARBA00023136"/>
    </source>
</evidence>
<dbReference type="RefSeq" id="WP_104850329.1">
    <property type="nucleotide sequence ID" value="NZ_PKOZ01000011.1"/>
</dbReference>
<feature type="transmembrane region" description="Helical" evidence="7">
    <location>
        <begin position="99"/>
        <end position="124"/>
    </location>
</feature>
<feature type="transmembrane region" description="Helical" evidence="7">
    <location>
        <begin position="249"/>
        <end position="273"/>
    </location>
</feature>
<evidence type="ECO:0000256" key="4">
    <source>
        <dbReference type="ARBA" id="ARBA00022692"/>
    </source>
</evidence>
<dbReference type="PANTHER" id="PTHR43266:SF10">
    <property type="entry name" value="BACILYSIN EXPORTER BACE-RELATED"/>
    <property type="match status" value="1"/>
</dbReference>
<feature type="transmembrane region" description="Helical" evidence="7">
    <location>
        <begin position="9"/>
        <end position="29"/>
    </location>
</feature>
<comment type="caution">
    <text evidence="9">The sequence shown here is derived from an EMBL/GenBank/DDBJ whole genome shotgun (WGS) entry which is preliminary data.</text>
</comment>
<feature type="transmembrane region" description="Helical" evidence="7">
    <location>
        <begin position="73"/>
        <end position="93"/>
    </location>
</feature>
<evidence type="ECO:0000313" key="10">
    <source>
        <dbReference type="Proteomes" id="UP000239663"/>
    </source>
</evidence>
<evidence type="ECO:0000313" key="9">
    <source>
        <dbReference type="EMBL" id="PQD94328.1"/>
    </source>
</evidence>
<dbReference type="PANTHER" id="PTHR43266">
    <property type="entry name" value="MACROLIDE-EFFLUX PROTEIN"/>
    <property type="match status" value="1"/>
</dbReference>
<accession>A0A2S7MX60</accession>
<evidence type="ECO:0000256" key="7">
    <source>
        <dbReference type="SAM" id="Phobius"/>
    </source>
</evidence>
<feature type="transmembrane region" description="Helical" evidence="7">
    <location>
        <begin position="340"/>
        <end position="362"/>
    </location>
</feature>
<keyword evidence="5 7" id="KW-1133">Transmembrane helix</keyword>
<feature type="transmembrane region" description="Helical" evidence="7">
    <location>
        <begin position="303"/>
        <end position="320"/>
    </location>
</feature>
<keyword evidence="2" id="KW-0813">Transport</keyword>